<evidence type="ECO:0000313" key="2">
    <source>
        <dbReference type="Proteomes" id="UP000192132"/>
    </source>
</evidence>
<sequence>MSTWLLGNTTVRSPFRLIDGLKVFALTNGDIRGTKEKELVFCKALVEGGIISSSFEAEDTSGFSDTTYSVGRKWRSALEKLGFIEQFNQIYILTENGRNLLNSQTLQSDQECYLRSLILYSYKAENSDNPGGFFSPLMLTLHIMKELEIRTGSSRISFQEMAAVIQLTFSYLDINQSVNEILTIRSNRQASLSKKKFDRELYESKSSKAKIKAPSIKDYADTNLRYLKSTGLFTASGKGICFIDDKKIVIDKLIAMYGTFDISQSDLKIQKGAPLPTDHKETNILLVEQLEETLNRNRILFEKNSSIAQAPIGEIKNYRYHLEELLFENNEKKFAENQKNEWDEILAYMDLLISPKPISIEIADKEISIPSGERPAYFEWVLWRAFLALNHLIIEPQQCRRFKVDQDFKPIHNAPGGGADVIFEYENFKILGEVTLTSNSRQEAAEGEPVRRHIAVETVNTPDKDVYGLFLALTIDTNTAETFRHGAWYHQEELMDVKILPLTLESFKKYLESLRKKNQVETGIFDLKKMMDESLKLRETLTAPQWKNEITNKFARPI</sequence>
<dbReference type="Proteomes" id="UP000192132">
    <property type="component" value="Unassembled WGS sequence"/>
</dbReference>
<accession>A0A1S8CRL5</accession>
<organism evidence="1 2">
    <name type="scientific">Alkanindiges hydrocarboniclasticus</name>
    <dbReference type="NCBI Taxonomy" id="1907941"/>
    <lineage>
        <taxon>Bacteria</taxon>
        <taxon>Pseudomonadati</taxon>
        <taxon>Pseudomonadota</taxon>
        <taxon>Gammaproteobacteria</taxon>
        <taxon>Moraxellales</taxon>
        <taxon>Moraxellaceae</taxon>
        <taxon>Alkanindiges</taxon>
    </lineage>
</organism>
<evidence type="ECO:0000313" key="1">
    <source>
        <dbReference type="EMBL" id="ONG37966.1"/>
    </source>
</evidence>
<proteinExistence type="predicted"/>
<dbReference type="AlphaFoldDB" id="A0A1S8CRL5"/>
<dbReference type="InterPro" id="IPR018573">
    <property type="entry name" value="Restrct_endonuc_II_AlwI"/>
</dbReference>
<keyword evidence="1" id="KW-0378">Hydrolase</keyword>
<reference evidence="1 2" key="1">
    <citation type="submission" date="2016-10" db="EMBL/GenBank/DDBJ databases">
        <title>Draft Genome sequence of Alkanindiges sp. strain H1.</title>
        <authorList>
            <person name="Subhash Y."/>
            <person name="Lee S."/>
        </authorList>
    </citation>
    <scope>NUCLEOTIDE SEQUENCE [LARGE SCALE GENOMIC DNA]</scope>
    <source>
        <strain evidence="1 2">H1</strain>
    </source>
</reference>
<keyword evidence="1" id="KW-0255">Endonuclease</keyword>
<dbReference type="STRING" id="1907941.BKE30_13320"/>
<keyword evidence="2" id="KW-1185">Reference proteome</keyword>
<dbReference type="GO" id="GO:0004519">
    <property type="term" value="F:endonuclease activity"/>
    <property type="evidence" value="ECO:0007669"/>
    <property type="project" value="UniProtKB-KW"/>
</dbReference>
<dbReference type="RefSeq" id="WP_076879092.1">
    <property type="nucleotide sequence ID" value="NZ_MLCN01000039.1"/>
</dbReference>
<name>A0A1S8CRL5_9GAMM</name>
<dbReference type="EMBL" id="MLCN01000039">
    <property type="protein sequence ID" value="ONG37966.1"/>
    <property type="molecule type" value="Genomic_DNA"/>
</dbReference>
<comment type="caution">
    <text evidence="1">The sequence shown here is derived from an EMBL/GenBank/DDBJ whole genome shotgun (WGS) entry which is preliminary data.</text>
</comment>
<gene>
    <name evidence="1" type="ORF">BKE30_13320</name>
</gene>
<protein>
    <submittedName>
        <fullName evidence="1">AlwI family restriction endonuclease</fullName>
    </submittedName>
</protein>
<keyword evidence="1" id="KW-0540">Nuclease</keyword>
<dbReference type="Pfam" id="PF09491">
    <property type="entry name" value="RE_AlwI"/>
    <property type="match status" value="1"/>
</dbReference>
<dbReference type="CDD" id="cd22316">
    <property type="entry name" value="BspD6I-like"/>
    <property type="match status" value="1"/>
</dbReference>
<dbReference type="OrthoDB" id="5314016at2"/>
<dbReference type="Gene3D" id="3.40.91.50">
    <property type="match status" value="1"/>
</dbReference>